<organism evidence="2 3">
    <name type="scientific">Halobacterium hubeiense</name>
    <dbReference type="NCBI Taxonomy" id="1407499"/>
    <lineage>
        <taxon>Archaea</taxon>
        <taxon>Methanobacteriati</taxon>
        <taxon>Methanobacteriota</taxon>
        <taxon>Stenosarchaea group</taxon>
        <taxon>Halobacteria</taxon>
        <taxon>Halobacteriales</taxon>
        <taxon>Halobacteriaceae</taxon>
        <taxon>Halobacterium</taxon>
    </lineage>
</organism>
<dbReference type="EMBL" id="LN831302">
    <property type="protein sequence ID" value="CQH48256.1"/>
    <property type="molecule type" value="Genomic_DNA"/>
</dbReference>
<dbReference type="KEGG" id="hhb:Hhub_1397"/>
<accession>A0A0U5HRG4</accession>
<proteinExistence type="predicted"/>
<dbReference type="AlphaFoldDB" id="A0A0U5HRG4"/>
<dbReference type="GeneID" id="26658089"/>
<name>A0A0U5HRG4_9EURY</name>
<dbReference type="RefSeq" id="WP_059055692.1">
    <property type="nucleotide sequence ID" value="NZ_LN831302.1"/>
</dbReference>
<evidence type="ECO:0000313" key="2">
    <source>
        <dbReference type="EMBL" id="CQH48256.1"/>
    </source>
</evidence>
<feature type="transmembrane region" description="Helical" evidence="1">
    <location>
        <begin position="7"/>
        <end position="26"/>
    </location>
</feature>
<sequence>MAPSRTAATHGLTVVVVAAFVGVLGWHLGRAGYSSARLVLFTALGASAIAGASGVVSGRPFVAAGGACVLLLLGFWQAVLWPYVFAVAGFLVVAAAVLAAECGVDAPVAG</sequence>
<evidence type="ECO:0000256" key="1">
    <source>
        <dbReference type="SAM" id="Phobius"/>
    </source>
</evidence>
<keyword evidence="1" id="KW-0812">Transmembrane</keyword>
<reference evidence="3" key="1">
    <citation type="journal article" date="2016" name="Environ. Microbiol.">
        <title>The complete genome of a viable archaeum isolated from 123-million-year-old rock salt.</title>
        <authorList>
            <person name="Jaakkola S.T."/>
            <person name="Pfeiffer F."/>
            <person name="Ravantti J.J."/>
            <person name="Guo Q."/>
            <person name="Liu Y."/>
            <person name="Chen X."/>
            <person name="Ma H."/>
            <person name="Yang C."/>
            <person name="Oksanen H.M."/>
            <person name="Bamford D.H."/>
        </authorList>
    </citation>
    <scope>NUCLEOTIDE SEQUENCE</scope>
    <source>
        <strain evidence="3">JI20-1</strain>
    </source>
</reference>
<evidence type="ECO:0000313" key="3">
    <source>
        <dbReference type="Proteomes" id="UP000066737"/>
    </source>
</evidence>
<keyword evidence="1" id="KW-1133">Transmembrane helix</keyword>
<keyword evidence="3" id="KW-1185">Reference proteome</keyword>
<gene>
    <name evidence="2" type="ORF">HHUB_1397</name>
</gene>
<feature type="transmembrane region" description="Helical" evidence="1">
    <location>
        <begin position="85"/>
        <end position="104"/>
    </location>
</feature>
<keyword evidence="1" id="KW-0472">Membrane</keyword>
<dbReference type="Proteomes" id="UP000066737">
    <property type="component" value="Chromosome I"/>
</dbReference>
<protein>
    <submittedName>
        <fullName evidence="2">Uncharacterized protein</fullName>
    </submittedName>
</protein>